<dbReference type="InterPro" id="IPR025714">
    <property type="entry name" value="Methyltranfer_dom"/>
</dbReference>
<sequence length="262" mass="30614">MSKWDSNQYLKFNSERTQPAIDLLMKVKSNNLDKIIDIGCGPGNSTAILKQYFSNADILGVDSSVDMIENAKKTYPDDKFMLLDVQKDIDKLDNNYDLIFSNACLQWIPNHEFFIPQLFELLNVNGALAVQIPMNGNAPLYKVVRNIVGNSKWNIDFCKLELNKTLDPDQYFNILSKLTDTFDIWETVYYHRMKSHDDLVNWIKGTMLRPYLNQMVVSKQMEFLSEVKEQAKEVYPIHENGEIIFHFRRFFFVAYKPDNKII</sequence>
<reference evidence="2 3" key="1">
    <citation type="submission" date="2023-07" db="EMBL/GenBank/DDBJ databases">
        <title>Genomic Encyclopedia of Type Strains, Phase IV (KMG-IV): sequencing the most valuable type-strain genomes for metagenomic binning, comparative biology and taxonomic classification.</title>
        <authorList>
            <person name="Goeker M."/>
        </authorList>
    </citation>
    <scope>NUCLEOTIDE SEQUENCE [LARGE SCALE GENOMIC DNA]</scope>
    <source>
        <strain evidence="2 3">DSM 16784</strain>
    </source>
</reference>
<dbReference type="PANTHER" id="PTHR43861">
    <property type="entry name" value="TRANS-ACONITATE 2-METHYLTRANSFERASE-RELATED"/>
    <property type="match status" value="1"/>
</dbReference>
<accession>A0ABU0E980</accession>
<comment type="caution">
    <text evidence="2">The sequence shown here is derived from an EMBL/GenBank/DDBJ whole genome shotgun (WGS) entry which is preliminary data.</text>
</comment>
<dbReference type="PANTHER" id="PTHR43861:SF1">
    <property type="entry name" value="TRANS-ACONITATE 2-METHYLTRANSFERASE"/>
    <property type="match status" value="1"/>
</dbReference>
<dbReference type="Gene3D" id="3.40.50.150">
    <property type="entry name" value="Vaccinia Virus protein VP39"/>
    <property type="match status" value="1"/>
</dbReference>
<feature type="domain" description="Methyltransferase" evidence="1">
    <location>
        <begin position="33"/>
        <end position="133"/>
    </location>
</feature>
<dbReference type="GO" id="GO:0032259">
    <property type="term" value="P:methylation"/>
    <property type="evidence" value="ECO:0007669"/>
    <property type="project" value="UniProtKB-KW"/>
</dbReference>
<keyword evidence="2" id="KW-0489">Methyltransferase</keyword>
<dbReference type="Pfam" id="PF13847">
    <property type="entry name" value="Methyltransf_31"/>
    <property type="match status" value="1"/>
</dbReference>
<proteinExistence type="predicted"/>
<dbReference type="SUPFAM" id="SSF53335">
    <property type="entry name" value="S-adenosyl-L-methionine-dependent methyltransferases"/>
    <property type="match status" value="1"/>
</dbReference>
<keyword evidence="2" id="KW-0808">Transferase</keyword>
<protein>
    <submittedName>
        <fullName evidence="2">Trans-aconitate 2-methyltransferase</fullName>
        <ecNumber evidence="2">2.1.1.144</ecNumber>
    </submittedName>
</protein>
<keyword evidence="3" id="KW-1185">Reference proteome</keyword>
<dbReference type="Proteomes" id="UP001230220">
    <property type="component" value="Unassembled WGS sequence"/>
</dbReference>
<gene>
    <name evidence="2" type="ORF">J2S15_004054</name>
</gene>
<dbReference type="EC" id="2.1.1.144" evidence="2"/>
<dbReference type="InterPro" id="IPR029063">
    <property type="entry name" value="SAM-dependent_MTases_sf"/>
</dbReference>
<dbReference type="Gene3D" id="1.10.150.290">
    <property type="entry name" value="S-adenosyl-L-methionine-dependent methyltransferases"/>
    <property type="match status" value="1"/>
</dbReference>
<dbReference type="EMBL" id="JAUSUR010000011">
    <property type="protein sequence ID" value="MDQ0363289.1"/>
    <property type="molecule type" value="Genomic_DNA"/>
</dbReference>
<evidence type="ECO:0000313" key="2">
    <source>
        <dbReference type="EMBL" id="MDQ0363289.1"/>
    </source>
</evidence>
<organism evidence="2 3">
    <name type="scientific">Breznakia pachnodae</name>
    <dbReference type="NCBI Taxonomy" id="265178"/>
    <lineage>
        <taxon>Bacteria</taxon>
        <taxon>Bacillati</taxon>
        <taxon>Bacillota</taxon>
        <taxon>Erysipelotrichia</taxon>
        <taxon>Erysipelotrichales</taxon>
        <taxon>Erysipelotrichaceae</taxon>
        <taxon>Breznakia</taxon>
    </lineage>
</organism>
<dbReference type="RefSeq" id="WP_307412200.1">
    <property type="nucleotide sequence ID" value="NZ_JAUSUR010000011.1"/>
</dbReference>
<evidence type="ECO:0000313" key="3">
    <source>
        <dbReference type="Proteomes" id="UP001230220"/>
    </source>
</evidence>
<dbReference type="CDD" id="cd02440">
    <property type="entry name" value="AdoMet_MTases"/>
    <property type="match status" value="1"/>
</dbReference>
<evidence type="ECO:0000259" key="1">
    <source>
        <dbReference type="Pfam" id="PF13847"/>
    </source>
</evidence>
<dbReference type="GO" id="GO:0030798">
    <property type="term" value="F:trans-aconitate 2-methyltransferase activity"/>
    <property type="evidence" value="ECO:0007669"/>
    <property type="project" value="UniProtKB-EC"/>
</dbReference>
<dbReference type="InterPro" id="IPR023149">
    <property type="entry name" value="Trans_acon_MeTrfase_C"/>
</dbReference>
<name>A0ABU0E980_9FIRM</name>